<evidence type="ECO:0000313" key="2">
    <source>
        <dbReference type="Proteomes" id="UP001066276"/>
    </source>
</evidence>
<comment type="caution">
    <text evidence="1">The sequence shown here is derived from an EMBL/GenBank/DDBJ whole genome shotgun (WGS) entry which is preliminary data.</text>
</comment>
<name>A0AAV7V5D4_PLEWA</name>
<dbReference type="EMBL" id="JANPWB010000003">
    <property type="protein sequence ID" value="KAJ1196683.1"/>
    <property type="molecule type" value="Genomic_DNA"/>
</dbReference>
<protein>
    <submittedName>
        <fullName evidence="1">Uncharacterized protein</fullName>
    </submittedName>
</protein>
<evidence type="ECO:0000313" key="1">
    <source>
        <dbReference type="EMBL" id="KAJ1196683.1"/>
    </source>
</evidence>
<keyword evidence="2" id="KW-1185">Reference proteome</keyword>
<sequence length="123" mass="13656">MWIFCRKRKEGTALGCAKYRARDTKHVLLILTGAARYRQYSVSARYSVRTSKHCASLVCDTERASERDIKSSIKAALQAFSVVLLSSHYGDTGIFCSSVAIGPLWLLRGELAASSTYAPTRLY</sequence>
<reference evidence="1" key="1">
    <citation type="journal article" date="2022" name="bioRxiv">
        <title>Sequencing and chromosome-scale assembly of the giantPleurodeles waltlgenome.</title>
        <authorList>
            <person name="Brown T."/>
            <person name="Elewa A."/>
            <person name="Iarovenko S."/>
            <person name="Subramanian E."/>
            <person name="Araus A.J."/>
            <person name="Petzold A."/>
            <person name="Susuki M."/>
            <person name="Suzuki K.-i.T."/>
            <person name="Hayashi T."/>
            <person name="Toyoda A."/>
            <person name="Oliveira C."/>
            <person name="Osipova E."/>
            <person name="Leigh N.D."/>
            <person name="Simon A."/>
            <person name="Yun M.H."/>
        </authorList>
    </citation>
    <scope>NUCLEOTIDE SEQUENCE</scope>
    <source>
        <strain evidence="1">20211129_DDA</strain>
        <tissue evidence="1">Liver</tissue>
    </source>
</reference>
<dbReference type="AlphaFoldDB" id="A0AAV7V5D4"/>
<accession>A0AAV7V5D4</accession>
<organism evidence="1 2">
    <name type="scientific">Pleurodeles waltl</name>
    <name type="common">Iberian ribbed newt</name>
    <dbReference type="NCBI Taxonomy" id="8319"/>
    <lineage>
        <taxon>Eukaryota</taxon>
        <taxon>Metazoa</taxon>
        <taxon>Chordata</taxon>
        <taxon>Craniata</taxon>
        <taxon>Vertebrata</taxon>
        <taxon>Euteleostomi</taxon>
        <taxon>Amphibia</taxon>
        <taxon>Batrachia</taxon>
        <taxon>Caudata</taxon>
        <taxon>Salamandroidea</taxon>
        <taxon>Salamandridae</taxon>
        <taxon>Pleurodelinae</taxon>
        <taxon>Pleurodeles</taxon>
    </lineage>
</organism>
<dbReference type="Proteomes" id="UP001066276">
    <property type="component" value="Chromosome 2_1"/>
</dbReference>
<gene>
    <name evidence="1" type="ORF">NDU88_000549</name>
</gene>
<proteinExistence type="predicted"/>